<dbReference type="RefSeq" id="WP_126071628.1">
    <property type="nucleotide sequence ID" value="NZ_CP026513.1"/>
</dbReference>
<dbReference type="NCBIfam" id="TIGR00396">
    <property type="entry name" value="leuS_bact"/>
    <property type="match status" value="1"/>
</dbReference>
<feature type="domain" description="Methionyl/Valyl/Leucyl/Isoleucyl-tRNA synthetase anticodon-binding" evidence="12">
    <location>
        <begin position="694"/>
        <end position="814"/>
    </location>
</feature>
<dbReference type="Proteomes" id="UP000274458">
    <property type="component" value="Chromosome"/>
</dbReference>
<dbReference type="Pfam" id="PF00133">
    <property type="entry name" value="tRNA-synt_1"/>
    <property type="match status" value="2"/>
</dbReference>
<reference evidence="15 16" key="1">
    <citation type="journal article" date="2018" name="Genome Biol. Evol.">
        <title>Partnering With a Pest: Genomes of Hemlock Woolly Adelgid Symbionts Reveal Atypical Nutritional Provisioning Patterns in Dual-Obligate Bacteria.</title>
        <authorList>
            <person name="Weglarz K.M."/>
            <person name="Havill N.P."/>
            <person name="Burke G.R."/>
            <person name="von Dohlen C.D."/>
        </authorList>
    </citation>
    <scope>NUCLEOTIDE SEQUENCE [LARGE SCALE GENOMIC DNA]</scope>
    <source>
        <strain evidence="15">ENA</strain>
    </source>
</reference>
<dbReference type="FunFam" id="1.10.730.10:FF:000002">
    <property type="entry name" value="Leucine--tRNA ligase"/>
    <property type="match status" value="1"/>
</dbReference>
<feature type="domain" description="Leucyl-tRNA synthetase editing" evidence="14">
    <location>
        <begin position="221"/>
        <end position="401"/>
    </location>
</feature>
<sequence>MQEKYIPHIIEKYVQKYWKKKKTFEVKEEKNKKKYYCLSMLPYPSGNLHIGHVRNYTISDVISKYHRMLGKNVLQPIGWDAFGLPAENAAIENNIEPKKWTYNNIYYMKKQLKKLGFGYDWSREITTCDSKYYRWEQWFFIKLYKKKLVYKKKTKVYWCKFDKTVLANEQVINNRCWRCNNLVFMKKISQWFIKITKYANKLLKGLKELKYWPEKVKIMQKNWIGKSKFIKINFNILNKKKKIKIYTKNPSKIIGTTYILLSIDHSLSKYISIKNKKIYKFIKIIKKLKNIKYPYYKLNNIGINTNLFAINPFDKSKIPIWISNFLLNDYNIKSAISISAHNKKDFIFSKKYSLNIKRIFKSNDKKYKLNLPYVINKNSIICNSFRFNNLNLKNINNIITDIILIKKIGNIKYLYRLKDWGVSRQRYWGTPIPMITNKLGIIKSIPEKFLPVLLPKYDKNKKKKKNNKIIINNKIYFKEKDTFDTFMESSWYYIRYTCSKFNNGMVDSKKANYWLPVDQYVGGIEHATMHLIYFRFYHKLLKDAGLIKSKEPVKKLLCQGMVVNESFYILKNKIIKWISYKDLIIKRDKKNNIIKAYTKKGIKVFYAGISKMSKSKKNGVDPQKIISKYGADTLRMFIMFAAPVCMKLKWNDNGIKGIYKFLNKIWIFIYNHINFKNKNKIIKKNIYDYKIKLCLNKTIKKVSIDIEKKQSFNTAISSIMILFNKIIKISKIIYNYKIIQKCLLVIIKLIYPFTPHLSFYLWKKINNVKKIDDESWPSINDKSYFKENILIIIQINGKFKNKIFVSNNISKKILIDTIFKKKIIYKNLKKKKILKIIYINNKVINFIIK</sequence>
<dbReference type="CDD" id="cd07958">
    <property type="entry name" value="Anticodon_Ia_Leu_BEm"/>
    <property type="match status" value="1"/>
</dbReference>
<name>A0A3Q9CM20_9ENTR</name>
<keyword evidence="4 9" id="KW-0547">Nucleotide-binding</keyword>
<evidence type="ECO:0000256" key="9">
    <source>
        <dbReference type="HAMAP-Rule" id="MF_00049"/>
    </source>
</evidence>
<evidence type="ECO:0000256" key="8">
    <source>
        <dbReference type="ARBA" id="ARBA00047469"/>
    </source>
</evidence>
<dbReference type="GO" id="GO:0002161">
    <property type="term" value="F:aminoacyl-tRNA deacylase activity"/>
    <property type="evidence" value="ECO:0007669"/>
    <property type="project" value="InterPro"/>
</dbReference>
<dbReference type="OrthoDB" id="9810365at2"/>
<dbReference type="SUPFAM" id="SSF50677">
    <property type="entry name" value="ValRS/IleRS/LeuRS editing domain"/>
    <property type="match status" value="1"/>
</dbReference>
<dbReference type="FunFam" id="3.40.50.620:FF:000003">
    <property type="entry name" value="Leucine--tRNA ligase"/>
    <property type="match status" value="1"/>
</dbReference>
<keyword evidence="16" id="KW-1185">Reference proteome</keyword>
<dbReference type="PANTHER" id="PTHR43740:SF2">
    <property type="entry name" value="LEUCINE--TRNA LIGASE, MITOCHONDRIAL"/>
    <property type="match status" value="1"/>
</dbReference>
<dbReference type="GO" id="GO:0005524">
    <property type="term" value="F:ATP binding"/>
    <property type="evidence" value="ECO:0007669"/>
    <property type="project" value="UniProtKB-UniRule"/>
</dbReference>
<proteinExistence type="inferred from homology"/>
<dbReference type="PROSITE" id="PS00178">
    <property type="entry name" value="AA_TRNA_LIGASE_I"/>
    <property type="match status" value="1"/>
</dbReference>
<evidence type="ECO:0000256" key="5">
    <source>
        <dbReference type="ARBA" id="ARBA00022840"/>
    </source>
</evidence>
<feature type="domain" description="Aminoacyl-tRNA synthetase class Ia" evidence="11">
    <location>
        <begin position="610"/>
        <end position="650"/>
    </location>
</feature>
<evidence type="ECO:0000256" key="4">
    <source>
        <dbReference type="ARBA" id="ARBA00022741"/>
    </source>
</evidence>
<dbReference type="PANTHER" id="PTHR43740">
    <property type="entry name" value="LEUCYL-TRNA SYNTHETASE"/>
    <property type="match status" value="1"/>
</dbReference>
<dbReference type="Pfam" id="PF13603">
    <property type="entry name" value="tRNA-synt_1_2"/>
    <property type="match status" value="1"/>
</dbReference>
<keyword evidence="3 9" id="KW-0436">Ligase</keyword>
<evidence type="ECO:0000256" key="3">
    <source>
        <dbReference type="ARBA" id="ARBA00022598"/>
    </source>
</evidence>
<dbReference type="InterPro" id="IPR002302">
    <property type="entry name" value="Leu-tRNA-ligase"/>
</dbReference>
<protein>
    <recommendedName>
        <fullName evidence="9">Leucine--tRNA ligase</fullName>
        <ecNumber evidence="9">6.1.1.4</ecNumber>
    </recommendedName>
    <alternativeName>
        <fullName evidence="9">Leucyl-tRNA synthetase</fullName>
        <shortName evidence="9">LeuRS</shortName>
    </alternativeName>
</protein>
<evidence type="ECO:0000256" key="1">
    <source>
        <dbReference type="ARBA" id="ARBA00005594"/>
    </source>
</evidence>
<dbReference type="EC" id="6.1.1.4" evidence="9"/>
<keyword evidence="2 9" id="KW-0963">Cytoplasm</keyword>
<accession>A0A3Q9CM20</accession>
<dbReference type="KEGG" id="aade:C3B56_00266"/>
<feature type="short sequence motif" description="'KMSKS' region" evidence="9">
    <location>
        <begin position="611"/>
        <end position="615"/>
    </location>
</feature>
<feature type="binding site" evidence="9">
    <location>
        <position position="614"/>
    </location>
    <ligand>
        <name>ATP</name>
        <dbReference type="ChEBI" id="CHEBI:30616"/>
    </ligand>
</feature>
<feature type="short sequence motif" description="'HIGH' region" evidence="9">
    <location>
        <begin position="42"/>
        <end position="52"/>
    </location>
</feature>
<evidence type="ECO:0000259" key="14">
    <source>
        <dbReference type="Pfam" id="PF13603"/>
    </source>
</evidence>
<keyword evidence="5 9" id="KW-0067">ATP-binding</keyword>
<dbReference type="PRINTS" id="PR00985">
    <property type="entry name" value="TRNASYNTHLEU"/>
</dbReference>
<dbReference type="Pfam" id="PF08264">
    <property type="entry name" value="Anticodon_1"/>
    <property type="match status" value="1"/>
</dbReference>
<evidence type="ECO:0000259" key="12">
    <source>
        <dbReference type="Pfam" id="PF08264"/>
    </source>
</evidence>
<feature type="domain" description="Methionyl/Leucyl tRNA synthetase" evidence="13">
    <location>
        <begin position="39"/>
        <end position="180"/>
    </location>
</feature>
<evidence type="ECO:0000259" key="11">
    <source>
        <dbReference type="Pfam" id="PF00133"/>
    </source>
</evidence>
<dbReference type="GO" id="GO:0006429">
    <property type="term" value="P:leucyl-tRNA aminoacylation"/>
    <property type="evidence" value="ECO:0007669"/>
    <property type="project" value="UniProtKB-UniRule"/>
</dbReference>
<dbReference type="InterPro" id="IPR002300">
    <property type="entry name" value="aa-tRNA-synth_Ia"/>
</dbReference>
<dbReference type="GO" id="GO:0005829">
    <property type="term" value="C:cytosol"/>
    <property type="evidence" value="ECO:0007669"/>
    <property type="project" value="TreeGrafter"/>
</dbReference>
<dbReference type="HAMAP" id="MF_00049_B">
    <property type="entry name" value="Leu_tRNA_synth_B"/>
    <property type="match status" value="1"/>
</dbReference>
<dbReference type="InterPro" id="IPR001412">
    <property type="entry name" value="aa-tRNA-synth_I_CS"/>
</dbReference>
<dbReference type="InterPro" id="IPR009080">
    <property type="entry name" value="tRNAsynth_Ia_anticodon-bd"/>
</dbReference>
<dbReference type="InterPro" id="IPR013155">
    <property type="entry name" value="M/V/L/I-tRNA-synth_anticd-bd"/>
</dbReference>
<evidence type="ECO:0000313" key="16">
    <source>
        <dbReference type="Proteomes" id="UP000274458"/>
    </source>
</evidence>
<dbReference type="Gene3D" id="3.40.50.620">
    <property type="entry name" value="HUPs"/>
    <property type="match status" value="2"/>
</dbReference>
<evidence type="ECO:0000256" key="7">
    <source>
        <dbReference type="ARBA" id="ARBA00023146"/>
    </source>
</evidence>
<dbReference type="Gene3D" id="1.10.730.10">
    <property type="entry name" value="Isoleucyl-tRNA Synthetase, Domain 1"/>
    <property type="match status" value="2"/>
</dbReference>
<evidence type="ECO:0000256" key="10">
    <source>
        <dbReference type="RuleBase" id="RU363035"/>
    </source>
</evidence>
<dbReference type="InterPro" id="IPR009008">
    <property type="entry name" value="Val/Leu/Ile-tRNA-synth_edit"/>
</dbReference>
<dbReference type="Pfam" id="PF09334">
    <property type="entry name" value="tRNA-synt_1g"/>
    <property type="match status" value="1"/>
</dbReference>
<gene>
    <name evidence="9 15" type="primary">leuS</name>
    <name evidence="15" type="ORF">C3B56_00266</name>
</gene>
<keyword evidence="7 9" id="KW-0030">Aminoacyl-tRNA synthetase</keyword>
<dbReference type="SUPFAM" id="SSF47323">
    <property type="entry name" value="Anticodon-binding domain of a subclass of class I aminoacyl-tRNA synthetases"/>
    <property type="match status" value="1"/>
</dbReference>
<evidence type="ECO:0000256" key="6">
    <source>
        <dbReference type="ARBA" id="ARBA00022917"/>
    </source>
</evidence>
<dbReference type="EMBL" id="CP026513">
    <property type="protein sequence ID" value="AZP36357.1"/>
    <property type="molecule type" value="Genomic_DNA"/>
</dbReference>
<evidence type="ECO:0000259" key="13">
    <source>
        <dbReference type="Pfam" id="PF09334"/>
    </source>
</evidence>
<comment type="subcellular location">
    <subcellularLocation>
        <location evidence="9">Cytoplasm</location>
    </subcellularLocation>
</comment>
<dbReference type="GO" id="GO:0004823">
    <property type="term" value="F:leucine-tRNA ligase activity"/>
    <property type="evidence" value="ECO:0007669"/>
    <property type="project" value="UniProtKB-UniRule"/>
</dbReference>
<keyword evidence="6 9" id="KW-0648">Protein biosynthesis</keyword>
<evidence type="ECO:0000313" key="15">
    <source>
        <dbReference type="EMBL" id="AZP36357.1"/>
    </source>
</evidence>
<dbReference type="InterPro" id="IPR025709">
    <property type="entry name" value="Leu_tRNA-synth_edit"/>
</dbReference>
<dbReference type="Gene3D" id="2.20.28.290">
    <property type="match status" value="1"/>
</dbReference>
<dbReference type="InterPro" id="IPR014729">
    <property type="entry name" value="Rossmann-like_a/b/a_fold"/>
</dbReference>
<comment type="catalytic activity">
    <reaction evidence="8 9">
        <text>tRNA(Leu) + L-leucine + ATP = L-leucyl-tRNA(Leu) + AMP + diphosphate</text>
        <dbReference type="Rhea" id="RHEA:11688"/>
        <dbReference type="Rhea" id="RHEA-COMP:9613"/>
        <dbReference type="Rhea" id="RHEA-COMP:9622"/>
        <dbReference type="ChEBI" id="CHEBI:30616"/>
        <dbReference type="ChEBI" id="CHEBI:33019"/>
        <dbReference type="ChEBI" id="CHEBI:57427"/>
        <dbReference type="ChEBI" id="CHEBI:78442"/>
        <dbReference type="ChEBI" id="CHEBI:78494"/>
        <dbReference type="ChEBI" id="CHEBI:456215"/>
        <dbReference type="EC" id="6.1.1.4"/>
    </reaction>
</comment>
<comment type="similarity">
    <text evidence="1 9 10">Belongs to the class-I aminoacyl-tRNA synthetase family.</text>
</comment>
<feature type="domain" description="Aminoacyl-tRNA synthetase class Ia" evidence="11">
    <location>
        <begin position="412"/>
        <end position="565"/>
    </location>
</feature>
<dbReference type="AlphaFoldDB" id="A0A3Q9CM20"/>
<organism evidence="15 16">
    <name type="scientific">Candidatus Annandia adelgestsuga</name>
    <dbReference type="NCBI Taxonomy" id="1302411"/>
    <lineage>
        <taxon>Bacteria</taxon>
        <taxon>Pseudomonadati</taxon>
        <taxon>Pseudomonadota</taxon>
        <taxon>Gammaproteobacteria</taxon>
        <taxon>Enterobacterales</taxon>
        <taxon>Enterobacteriaceae</taxon>
        <taxon>Candidatus Annandia</taxon>
    </lineage>
</organism>
<dbReference type="SUPFAM" id="SSF52374">
    <property type="entry name" value="Nucleotidylyl transferase"/>
    <property type="match status" value="1"/>
</dbReference>
<dbReference type="Gene3D" id="3.10.20.590">
    <property type="match status" value="1"/>
</dbReference>
<evidence type="ECO:0000256" key="2">
    <source>
        <dbReference type="ARBA" id="ARBA00022490"/>
    </source>
</evidence>
<dbReference type="InterPro" id="IPR015413">
    <property type="entry name" value="Methionyl/Leucyl_tRNA_Synth"/>
</dbReference>